<evidence type="ECO:0008006" key="3">
    <source>
        <dbReference type="Google" id="ProtNLM"/>
    </source>
</evidence>
<accession>A0A916ST10</accession>
<organism evidence="1 2">
    <name type="scientific">Conyzicola nivalis</name>
    <dbReference type="NCBI Taxonomy" id="1477021"/>
    <lineage>
        <taxon>Bacteria</taxon>
        <taxon>Bacillati</taxon>
        <taxon>Actinomycetota</taxon>
        <taxon>Actinomycetes</taxon>
        <taxon>Micrococcales</taxon>
        <taxon>Microbacteriaceae</taxon>
        <taxon>Conyzicola</taxon>
    </lineage>
</organism>
<dbReference type="RefSeq" id="WP_188511804.1">
    <property type="nucleotide sequence ID" value="NZ_BMGB01000002.1"/>
</dbReference>
<gene>
    <name evidence="1" type="ORF">GCM10010979_32760</name>
</gene>
<evidence type="ECO:0000313" key="2">
    <source>
        <dbReference type="Proteomes" id="UP000606922"/>
    </source>
</evidence>
<reference evidence="1" key="1">
    <citation type="journal article" date="2014" name="Int. J. Syst. Evol. Microbiol.">
        <title>Complete genome sequence of Corynebacterium casei LMG S-19264T (=DSM 44701T), isolated from a smear-ripened cheese.</title>
        <authorList>
            <consortium name="US DOE Joint Genome Institute (JGI-PGF)"/>
            <person name="Walter F."/>
            <person name="Albersmeier A."/>
            <person name="Kalinowski J."/>
            <person name="Ruckert C."/>
        </authorList>
    </citation>
    <scope>NUCLEOTIDE SEQUENCE</scope>
    <source>
        <strain evidence="1">CGMCC 1.12813</strain>
    </source>
</reference>
<dbReference type="InterPro" id="IPR009282">
    <property type="entry name" value="DUF937"/>
</dbReference>
<dbReference type="Pfam" id="PF06078">
    <property type="entry name" value="DUF937"/>
    <property type="match status" value="1"/>
</dbReference>
<comment type="caution">
    <text evidence="1">The sequence shown here is derived from an EMBL/GenBank/DDBJ whole genome shotgun (WGS) entry which is preliminary data.</text>
</comment>
<protein>
    <recommendedName>
        <fullName evidence="3">DUF937 domain-containing protein</fullName>
    </recommendedName>
</protein>
<reference evidence="1" key="2">
    <citation type="submission" date="2020-09" db="EMBL/GenBank/DDBJ databases">
        <authorList>
            <person name="Sun Q."/>
            <person name="Zhou Y."/>
        </authorList>
    </citation>
    <scope>NUCLEOTIDE SEQUENCE</scope>
    <source>
        <strain evidence="1">CGMCC 1.12813</strain>
    </source>
</reference>
<keyword evidence="2" id="KW-1185">Reference proteome</keyword>
<dbReference type="AlphaFoldDB" id="A0A916ST10"/>
<proteinExistence type="predicted"/>
<dbReference type="EMBL" id="BMGB01000002">
    <property type="protein sequence ID" value="GGB15604.1"/>
    <property type="molecule type" value="Genomic_DNA"/>
</dbReference>
<evidence type="ECO:0000313" key="1">
    <source>
        <dbReference type="EMBL" id="GGB15604.1"/>
    </source>
</evidence>
<dbReference type="Proteomes" id="UP000606922">
    <property type="component" value="Unassembled WGS sequence"/>
</dbReference>
<name>A0A916ST10_9MICO</name>
<sequence length="178" mass="17789">MSDLDGLLKQIPIGQIARKLGVDDDVARDAVEKVLPTIVAGLSANSKDKAGAASLEKALVKHEGRTPAAVDEIDTDDGEKIVRNVFGSNKDKVVSAVSKTAKADESIIAKILPIVAPIVLSWLASQFLNKKKSTDAAASGSGGIGDLLGGLLGGAAGGKGGGDVLGGLLGGLLGGGKK</sequence>